<proteinExistence type="predicted"/>
<accession>A0ABT7JFV6</accession>
<evidence type="ECO:0000313" key="3">
    <source>
        <dbReference type="Proteomes" id="UP001302059"/>
    </source>
</evidence>
<sequence>MNLAALGLVLAALLLSVALAWFLGRKPPTVRLTREFPAQGFEGTRVPYRVRIEIDTRRPLRVIVEDPTPLSVVASEVLTAGGLTLGQTVTELDGSLLLNRRGEYPWPGGTLRWADPLGLFWRSMPLGVPAVIEVYPGTHGLVLPDLLRPLLSEGQLSRTLGLEDPISLRGARPYVSGDPPGRVHWRLSARTGDLTVRELDRTAASSLTVFVDTSGTDVYVNSAVRLASSLIQEALELDLPVSVATPAGATPSGRTPEALRAALRLLARLEPQDPRVVGQPVVIPPPRAGGNLIVLTQKAPPQLVEQAMHARARASRVSIVAIPEGFYLEPGENPRRQWVGAPDTVRELERRAGILAEVGVLVFVLRGNQSVLRLGA</sequence>
<gene>
    <name evidence="2" type="ORF">QOL99_07160</name>
</gene>
<evidence type="ECO:0000259" key="1">
    <source>
        <dbReference type="Pfam" id="PF01882"/>
    </source>
</evidence>
<dbReference type="InterPro" id="IPR002881">
    <property type="entry name" value="DUF58"/>
</dbReference>
<name>A0ABT7JFV6_9DEIO</name>
<dbReference type="Pfam" id="PF01882">
    <property type="entry name" value="DUF58"/>
    <property type="match status" value="1"/>
</dbReference>
<comment type="caution">
    <text evidence="2">The sequence shown here is derived from an EMBL/GenBank/DDBJ whole genome shotgun (WGS) entry which is preliminary data.</text>
</comment>
<feature type="domain" description="DUF58" evidence="1">
    <location>
        <begin position="171"/>
        <end position="219"/>
    </location>
</feature>
<dbReference type="Proteomes" id="UP001302059">
    <property type="component" value="Unassembled WGS sequence"/>
</dbReference>
<evidence type="ECO:0000313" key="2">
    <source>
        <dbReference type="EMBL" id="MDL2343927.1"/>
    </source>
</evidence>
<reference evidence="2 3" key="1">
    <citation type="submission" date="2023-05" db="EMBL/GenBank/DDBJ databases">
        <authorList>
            <person name="Gao F."/>
        </authorList>
    </citation>
    <scope>NUCLEOTIDE SEQUENCE [LARGE SCALE GENOMIC DNA]</scope>
    <source>
        <strain evidence="2 3">MIMF12</strain>
    </source>
</reference>
<dbReference type="PANTHER" id="PTHR34351:SF1">
    <property type="entry name" value="SLR1927 PROTEIN"/>
    <property type="match status" value="1"/>
</dbReference>
<protein>
    <submittedName>
        <fullName evidence="2">DUF58 domain-containing protein</fullName>
    </submittedName>
</protein>
<keyword evidence="3" id="KW-1185">Reference proteome</keyword>
<dbReference type="RefSeq" id="WP_285522587.1">
    <property type="nucleotide sequence ID" value="NZ_JASNGB010000047.1"/>
</dbReference>
<dbReference type="PANTHER" id="PTHR34351">
    <property type="entry name" value="SLR1927 PROTEIN-RELATED"/>
    <property type="match status" value="1"/>
</dbReference>
<organism evidence="2 3">
    <name type="scientific">Deinococcus rhizophilus</name>
    <dbReference type="NCBI Taxonomy" id="3049544"/>
    <lineage>
        <taxon>Bacteria</taxon>
        <taxon>Thermotogati</taxon>
        <taxon>Deinococcota</taxon>
        <taxon>Deinococci</taxon>
        <taxon>Deinococcales</taxon>
        <taxon>Deinococcaceae</taxon>
        <taxon>Deinococcus</taxon>
    </lineage>
</organism>
<dbReference type="EMBL" id="JASNGB010000047">
    <property type="protein sequence ID" value="MDL2343927.1"/>
    <property type="molecule type" value="Genomic_DNA"/>
</dbReference>